<evidence type="ECO:0000313" key="2">
    <source>
        <dbReference type="EMBL" id="QZP39305.1"/>
    </source>
</evidence>
<keyword evidence="3" id="KW-1185">Reference proteome</keyword>
<geneLocation type="plasmid" evidence="2 3">
    <name>unnamed1</name>
</geneLocation>
<keyword evidence="1" id="KW-1133">Transmembrane helix</keyword>
<dbReference type="KEGG" id="hmp:K6T50_15435"/>
<keyword evidence="1" id="KW-0812">Transmembrane</keyword>
<gene>
    <name evidence="2" type="ORF">K6T50_15435</name>
</gene>
<feature type="transmembrane region" description="Helical" evidence="1">
    <location>
        <begin position="6"/>
        <end position="33"/>
    </location>
</feature>
<reference evidence="2 3" key="1">
    <citation type="journal article" date="2021" name="Int. J. Syst. Evol. Microbiol.">
        <title>Halobaculum halophilum sp. nov. and Halobaculum salinum sp. nov., isolated from salt lake and saline soil.</title>
        <authorList>
            <person name="Cui H.L."/>
            <person name="Shi X.W."/>
            <person name="Yin X.M."/>
            <person name="Yang X.Y."/>
            <person name="Hou J."/>
            <person name="Zhu L."/>
        </authorList>
    </citation>
    <scope>NUCLEOTIDE SEQUENCE [LARGE SCALE GENOMIC DNA]</scope>
    <source>
        <strain evidence="2 3">NBRC 109044</strain>
    </source>
</reference>
<feature type="transmembrane region" description="Helical" evidence="1">
    <location>
        <begin position="45"/>
        <end position="66"/>
    </location>
</feature>
<proteinExistence type="predicted"/>
<protein>
    <submittedName>
        <fullName evidence="2">Uncharacterized protein</fullName>
    </submittedName>
</protein>
<dbReference type="GeneID" id="67179563"/>
<evidence type="ECO:0000256" key="1">
    <source>
        <dbReference type="SAM" id="Phobius"/>
    </source>
</evidence>
<keyword evidence="2" id="KW-0614">Plasmid</keyword>
<feature type="transmembrane region" description="Helical" evidence="1">
    <location>
        <begin position="72"/>
        <end position="94"/>
    </location>
</feature>
<keyword evidence="1" id="KW-0472">Membrane</keyword>
<name>A0A8T8WHG9_9EURY</name>
<organism evidence="2 3">
    <name type="scientific">Halobaculum magnesiiphilum</name>
    <dbReference type="NCBI Taxonomy" id="1017351"/>
    <lineage>
        <taxon>Archaea</taxon>
        <taxon>Methanobacteriati</taxon>
        <taxon>Methanobacteriota</taxon>
        <taxon>Stenosarchaea group</taxon>
        <taxon>Halobacteria</taxon>
        <taxon>Halobacteriales</taxon>
        <taxon>Haloferacaceae</taxon>
        <taxon>Halobaculum</taxon>
    </lineage>
</organism>
<dbReference type="RefSeq" id="WP_222609072.1">
    <property type="nucleotide sequence ID" value="NZ_CP081959.1"/>
</dbReference>
<dbReference type="EMBL" id="CP081959">
    <property type="protein sequence ID" value="QZP39305.1"/>
    <property type="molecule type" value="Genomic_DNA"/>
</dbReference>
<feature type="transmembrane region" description="Helical" evidence="1">
    <location>
        <begin position="147"/>
        <end position="170"/>
    </location>
</feature>
<dbReference type="Proteomes" id="UP000826254">
    <property type="component" value="Plasmid unnamed1"/>
</dbReference>
<sequence>MSNGLGAGFFGLTLLAILLGLAAVLSLILIGVVGFRRRTGTVPQLLKYVSIAVLGGVLLVAGFGVLAMYDEAVLLAVLFLTIVFVPLAAVGIYLHQTTELTRVDALVTTGLAWSLPFVIGVGVTFGLTIGVSSTFDLAPVESQRLVVVWIAMLVGGAVIVIGSVFLGKYLSQSFTPPRPV</sequence>
<evidence type="ECO:0000313" key="3">
    <source>
        <dbReference type="Proteomes" id="UP000826254"/>
    </source>
</evidence>
<feature type="transmembrane region" description="Helical" evidence="1">
    <location>
        <begin position="106"/>
        <end position="127"/>
    </location>
</feature>
<dbReference type="AlphaFoldDB" id="A0A8T8WHG9"/>
<accession>A0A8T8WHG9</accession>